<evidence type="ECO:0000313" key="1">
    <source>
        <dbReference type="EMBL" id="KAI0062389.1"/>
    </source>
</evidence>
<name>A0ACB8T0Z0_9AGAM</name>
<reference evidence="1" key="1">
    <citation type="submission" date="2021-03" db="EMBL/GenBank/DDBJ databases">
        <authorList>
            <consortium name="DOE Joint Genome Institute"/>
            <person name="Ahrendt S."/>
            <person name="Looney B.P."/>
            <person name="Miyauchi S."/>
            <person name="Morin E."/>
            <person name="Drula E."/>
            <person name="Courty P.E."/>
            <person name="Chicoki N."/>
            <person name="Fauchery L."/>
            <person name="Kohler A."/>
            <person name="Kuo A."/>
            <person name="Labutti K."/>
            <person name="Pangilinan J."/>
            <person name="Lipzen A."/>
            <person name="Riley R."/>
            <person name="Andreopoulos W."/>
            <person name="He G."/>
            <person name="Johnson J."/>
            <person name="Barry K.W."/>
            <person name="Grigoriev I.V."/>
            <person name="Nagy L."/>
            <person name="Hibbett D."/>
            <person name="Henrissat B."/>
            <person name="Matheny P.B."/>
            <person name="Labbe J."/>
            <person name="Martin F."/>
        </authorList>
    </citation>
    <scope>NUCLEOTIDE SEQUENCE</scope>
    <source>
        <strain evidence="1">HHB10654</strain>
    </source>
</reference>
<accession>A0ACB8T0Z0</accession>
<sequence length="334" mass="35100">DTCAAASAALADPAPPTAAPQQLPVLRKDFLAILTLIYSHTTKLSVALNPASPTPSAALSPLRELTSYANTLASNAAAFHPPAHGAALTAEVRTLATNVLRALHDLSVTHLALYSASSSSKPSKGAAGEEYLVRTGVVHDLITRGQADLPKSNLVAVRRRWTDHGATLADALSELEDEPGDGADDGWDDPELDFGFSAPRAPEQTQLVEKIRNLVKRVAALHTQIASVLLRPVAKQLHPPNPPPTPTNPLLDALLVTAPPLVAAVDELVSRIYDASDLSGARDELLAALSGMAKAVAAFWPGMQDGEDGEGKEGSRRWFAAHFAGLEEGAKSID</sequence>
<keyword evidence="2" id="KW-1185">Reference proteome</keyword>
<feature type="non-terminal residue" evidence="1">
    <location>
        <position position="334"/>
    </location>
</feature>
<reference evidence="1" key="2">
    <citation type="journal article" date="2022" name="New Phytol.">
        <title>Evolutionary transition to the ectomycorrhizal habit in the genomes of a hyperdiverse lineage of mushroom-forming fungi.</title>
        <authorList>
            <person name="Looney B."/>
            <person name="Miyauchi S."/>
            <person name="Morin E."/>
            <person name="Drula E."/>
            <person name="Courty P.E."/>
            <person name="Kohler A."/>
            <person name="Kuo A."/>
            <person name="LaButti K."/>
            <person name="Pangilinan J."/>
            <person name="Lipzen A."/>
            <person name="Riley R."/>
            <person name="Andreopoulos W."/>
            <person name="He G."/>
            <person name="Johnson J."/>
            <person name="Nolan M."/>
            <person name="Tritt A."/>
            <person name="Barry K.W."/>
            <person name="Grigoriev I.V."/>
            <person name="Nagy L.G."/>
            <person name="Hibbett D."/>
            <person name="Henrissat B."/>
            <person name="Matheny P.B."/>
            <person name="Labbe J."/>
            <person name="Martin F.M."/>
        </authorList>
    </citation>
    <scope>NUCLEOTIDE SEQUENCE</scope>
    <source>
        <strain evidence="1">HHB10654</strain>
    </source>
</reference>
<gene>
    <name evidence="1" type="ORF">BV25DRAFT_1785090</name>
</gene>
<evidence type="ECO:0000313" key="2">
    <source>
        <dbReference type="Proteomes" id="UP000814140"/>
    </source>
</evidence>
<organism evidence="1 2">
    <name type="scientific">Artomyces pyxidatus</name>
    <dbReference type="NCBI Taxonomy" id="48021"/>
    <lineage>
        <taxon>Eukaryota</taxon>
        <taxon>Fungi</taxon>
        <taxon>Dikarya</taxon>
        <taxon>Basidiomycota</taxon>
        <taxon>Agaricomycotina</taxon>
        <taxon>Agaricomycetes</taxon>
        <taxon>Russulales</taxon>
        <taxon>Auriscalpiaceae</taxon>
        <taxon>Artomyces</taxon>
    </lineage>
</organism>
<dbReference type="EMBL" id="MU277208">
    <property type="protein sequence ID" value="KAI0062389.1"/>
    <property type="molecule type" value="Genomic_DNA"/>
</dbReference>
<feature type="non-terminal residue" evidence="1">
    <location>
        <position position="1"/>
    </location>
</feature>
<protein>
    <submittedName>
        <fullName evidence="1">Uncharacterized protein</fullName>
    </submittedName>
</protein>
<proteinExistence type="predicted"/>
<dbReference type="Proteomes" id="UP000814140">
    <property type="component" value="Unassembled WGS sequence"/>
</dbReference>
<comment type="caution">
    <text evidence="1">The sequence shown here is derived from an EMBL/GenBank/DDBJ whole genome shotgun (WGS) entry which is preliminary data.</text>
</comment>